<feature type="region of interest" description="Disordered" evidence="1">
    <location>
        <begin position="649"/>
        <end position="700"/>
    </location>
</feature>
<feature type="compositionally biased region" description="Polar residues" evidence="1">
    <location>
        <begin position="665"/>
        <end position="677"/>
    </location>
</feature>
<protein>
    <recommendedName>
        <fullName evidence="4">GIY-YIG domain-containing protein</fullName>
    </recommendedName>
</protein>
<dbReference type="EMBL" id="LT882687">
    <property type="protein sequence ID" value="SMY29613.1"/>
    <property type="molecule type" value="Genomic_DNA"/>
</dbReference>
<sequence>MIRLQQILRGSRTLQRNLAPRRCVLSSMPRPLFAPSPSTRVQASSILTVCHLEGHAPRWSASKRYHDLDESSAKDVKDLDRITFLFLRDGYNTRVTWTFQFAKYPENLLEQLLAHNCCPSGRIEDELAAAFRTYVVSLVNFNKEFPYFMVAEPLYVRFGFNSPKGYPRMENTEVLKIEPRGYLPNKWSFETVASGSKLARLLHRERELTSSELPYAELLAGFSVDADRPLDHIWLSRWELEQVAACIRRGTHIVWTNDDIQKFLSLAKLGRSSKEMAAEMTKSHFAIQKAKEKLARPKLAKLRAAMNVELSDPNYSAKNQAWATLVRASTRTWWADKDVGKLVELRKDGWPLTRIADKLDRKPADVQKALRLLGTGPFHTATSTSHNATASTSQDSTEVLPELSSGDSTEEVFHRRLTEVWTCLLDSVKTPAWTRIIATRTKDEWLSQISDGIGSEVRTLLAGTQCPTFQELNALPLLMSTDAGVYARLVESRYEVQFAIDRMVYVGSASKYNAGLAGRIAEHASKLKNKPGRKRKTIPRLQITIEARKLRWPGNFATLMVLSFPSSKPQDVYNVRATVVIAEAMLTIWLGALQDPPPNVNPSPRLFDAFPWNLAERDYTPWSSHNPLLVDFTLPWEMDPCIREVQEDEEATEEVEHIAAPDDVQGSSRSSPTTHQHWISPDRASFHPTSASGTLSPDSS</sequence>
<evidence type="ECO:0000313" key="3">
    <source>
        <dbReference type="Proteomes" id="UP000215453"/>
    </source>
</evidence>
<evidence type="ECO:0000256" key="1">
    <source>
        <dbReference type="SAM" id="MobiDB-lite"/>
    </source>
</evidence>
<dbReference type="Proteomes" id="UP000215453">
    <property type="component" value="Chromosome 12"/>
</dbReference>
<evidence type="ECO:0008006" key="4">
    <source>
        <dbReference type="Google" id="ProtNLM"/>
    </source>
</evidence>
<dbReference type="AlphaFoldDB" id="A0A1Y6LYY5"/>
<reference evidence="2 3" key="1">
    <citation type="submission" date="2016-10" db="EMBL/GenBank/DDBJ databases">
        <authorList>
            <person name="Varghese N."/>
        </authorList>
    </citation>
    <scope>NUCLEOTIDE SEQUENCE [LARGE SCALE GENOMIC DNA]</scope>
</reference>
<proteinExistence type="predicted"/>
<organism evidence="2 3">
    <name type="scientific">Zymoseptoria tritici ST99CH_1A5</name>
    <dbReference type="NCBI Taxonomy" id="1276529"/>
    <lineage>
        <taxon>Eukaryota</taxon>
        <taxon>Fungi</taxon>
        <taxon>Dikarya</taxon>
        <taxon>Ascomycota</taxon>
        <taxon>Pezizomycotina</taxon>
        <taxon>Dothideomycetes</taxon>
        <taxon>Dothideomycetidae</taxon>
        <taxon>Mycosphaerellales</taxon>
        <taxon>Mycosphaerellaceae</taxon>
        <taxon>Zymoseptoria</taxon>
    </lineage>
</organism>
<accession>A0A1Y6LYY5</accession>
<gene>
    <name evidence="2" type="ORF">ZT1A5_G11062</name>
</gene>
<name>A0A1Y6LYY5_ZYMTR</name>
<feature type="compositionally biased region" description="Low complexity" evidence="1">
    <location>
        <begin position="379"/>
        <end position="393"/>
    </location>
</feature>
<feature type="compositionally biased region" description="Polar residues" evidence="1">
    <location>
        <begin position="687"/>
        <end position="700"/>
    </location>
</feature>
<evidence type="ECO:0000313" key="2">
    <source>
        <dbReference type="EMBL" id="SMY29613.1"/>
    </source>
</evidence>
<feature type="region of interest" description="Disordered" evidence="1">
    <location>
        <begin position="378"/>
        <end position="406"/>
    </location>
</feature>